<feature type="transmembrane region" description="Helical" evidence="1">
    <location>
        <begin position="413"/>
        <end position="432"/>
    </location>
</feature>
<name>A0A7E6FAA4_9MOLL</name>
<evidence type="ECO:0000313" key="3">
    <source>
        <dbReference type="RefSeq" id="XP_036364681.1"/>
    </source>
</evidence>
<keyword evidence="2" id="KW-1185">Reference proteome</keyword>
<evidence type="ECO:0000313" key="2">
    <source>
        <dbReference type="Proteomes" id="UP000515154"/>
    </source>
</evidence>
<keyword evidence="1" id="KW-0472">Membrane</keyword>
<dbReference type="RefSeq" id="XP_036364681.1">
    <property type="nucleotide sequence ID" value="XM_036508788.1"/>
</dbReference>
<dbReference type="AlphaFoldDB" id="A0A7E6FAA4"/>
<gene>
    <name evidence="3" type="primary">LOC118765931</name>
</gene>
<sequence>MSSCRYDDDCDCFYYQQFNYSCSLLKLNECNNILNSTLPEINDTATVLMVQDENGKIKRSSDYQKINSSVKHLNITFHDWFCENLCSLSLNCCGYSYQYGRCQLLAMNYCYKSTKVLLSDGSFIDLSTPIKWFGAYEIILNKNITGLKHVQKVKRLSECVSACGNTRDCTCLYYQQSNSSCSFFDSYDCNRILNSKLPETNDTTTVLMVRQDGKGKIKRSRDYQKINSSVKHPNITFRDWNQWFCENLCSWSLNCCGYSYQYGRCQLLVMNYCYKSTKVLLSDGSFIDLSTPIKWLFAVPDNGVTSSGDLPGTKEIISTNSVTEIHTKPQTSSTRGTSDKIKTTAITPASLVTSTAPMCSCACEHATQQPPTKKELEILKDNLKKELAVDKKKLSKTIRAKTSAPDERRSAQGIGFIGVIFLSAVPIFIIIIDFPQLCAGMKTFCRNVSSLCSNRTPH</sequence>
<accession>A0A7E6FAA4</accession>
<organism evidence="2 3">
    <name type="scientific">Octopus sinensis</name>
    <name type="common">East Asian common octopus</name>
    <dbReference type="NCBI Taxonomy" id="2607531"/>
    <lineage>
        <taxon>Eukaryota</taxon>
        <taxon>Metazoa</taxon>
        <taxon>Spiralia</taxon>
        <taxon>Lophotrochozoa</taxon>
        <taxon>Mollusca</taxon>
        <taxon>Cephalopoda</taxon>
        <taxon>Coleoidea</taxon>
        <taxon>Octopodiformes</taxon>
        <taxon>Octopoda</taxon>
        <taxon>Incirrata</taxon>
        <taxon>Octopodidae</taxon>
        <taxon>Octopus</taxon>
    </lineage>
</organism>
<keyword evidence="1" id="KW-1133">Transmembrane helix</keyword>
<protein>
    <submittedName>
        <fullName evidence="3">Uncharacterized protein LOC118765931 isoform X1</fullName>
    </submittedName>
</protein>
<dbReference type="KEGG" id="osn:118765931"/>
<reference evidence="3" key="1">
    <citation type="submission" date="2025-08" db="UniProtKB">
        <authorList>
            <consortium name="RefSeq"/>
        </authorList>
    </citation>
    <scope>IDENTIFICATION</scope>
</reference>
<proteinExistence type="predicted"/>
<dbReference type="Proteomes" id="UP000515154">
    <property type="component" value="Linkage group LG14"/>
</dbReference>
<keyword evidence="1" id="KW-0812">Transmembrane</keyword>
<evidence type="ECO:0000256" key="1">
    <source>
        <dbReference type="SAM" id="Phobius"/>
    </source>
</evidence>